<reference evidence="3" key="1">
    <citation type="submission" date="2023-09" db="UniProtKB">
        <authorList>
            <consortium name="Ensembl"/>
        </authorList>
    </citation>
    <scope>IDENTIFICATION</scope>
</reference>
<dbReference type="GO" id="GO:0008017">
    <property type="term" value="F:microtubule binding"/>
    <property type="evidence" value="ECO:0007669"/>
    <property type="project" value="TreeGrafter"/>
</dbReference>
<protein>
    <recommendedName>
        <fullName evidence="2">TOG domain-containing protein</fullName>
    </recommendedName>
</protein>
<sequence length="413" mass="45987">MDQELDNTVKVLLHKSGESNTFIREDVDKALRAMITNVTPARAVVSLINGGQSHLHIAVRRCAAQHLSDVVKFMEPERILSGTKDMADRILPAAAKFAQDSSPETRYYGRKMLFLMMCHPNFDKMLEKYVPSKDLPYIKESVKSLRQKGLGEIPLDTPSAKGRRSHTGSVGNTRSSSVSRDAFNSAEREVTEIREITRKSVPRNSLENFRDRINGIKQLLSDTENNQELVVGNIVKIFDAFKSRLHDSNSKVNLVALETMHKMIPLLRDNLSPIINMLIPAIVDNNLNSKNPGIYAAATNVVQALSQHVDNYLLLQPFCTKAQFLNGKAKQDMTEKLADIVTELYQRKPHATEQKVLVVLWHLLGNMTNSGSLPGAGGNIRTATAKLSKALFTQMGQNLLNQAASQPSHIKRV</sequence>
<dbReference type="GeneTree" id="ENSGT00940000158712"/>
<dbReference type="Ensembl" id="ENSBMST00010004671.1">
    <property type="protein sequence ID" value="ENSBMSP00010004250.1"/>
    <property type="gene ID" value="ENSBMSG00010003087.1"/>
</dbReference>
<dbReference type="GO" id="GO:0000226">
    <property type="term" value="P:microtubule cytoskeleton organization"/>
    <property type="evidence" value="ECO:0007669"/>
    <property type="project" value="TreeGrafter"/>
</dbReference>
<dbReference type="InterPro" id="IPR011989">
    <property type="entry name" value="ARM-like"/>
</dbReference>
<organism evidence="3">
    <name type="scientific">Balaenoptera musculus</name>
    <name type="common">Blue whale</name>
    <dbReference type="NCBI Taxonomy" id="9771"/>
    <lineage>
        <taxon>Eukaryota</taxon>
        <taxon>Metazoa</taxon>
        <taxon>Chordata</taxon>
        <taxon>Craniata</taxon>
        <taxon>Vertebrata</taxon>
        <taxon>Euteleostomi</taxon>
        <taxon>Mammalia</taxon>
        <taxon>Eutheria</taxon>
        <taxon>Laurasiatheria</taxon>
        <taxon>Artiodactyla</taxon>
        <taxon>Whippomorpha</taxon>
        <taxon>Cetacea</taxon>
        <taxon>Mysticeti</taxon>
        <taxon>Balaenopteridae</taxon>
        <taxon>Balaenoptera</taxon>
    </lineage>
</organism>
<dbReference type="SUPFAM" id="SSF48371">
    <property type="entry name" value="ARM repeat"/>
    <property type="match status" value="1"/>
</dbReference>
<proteinExistence type="predicted"/>
<name>A0A8C0CEK5_BALMU</name>
<evidence type="ECO:0000313" key="3">
    <source>
        <dbReference type="Ensembl" id="ENSBMSP00010004250.1"/>
    </source>
</evidence>
<dbReference type="Gene3D" id="1.25.10.10">
    <property type="entry name" value="Leucine-rich Repeat Variant"/>
    <property type="match status" value="2"/>
</dbReference>
<dbReference type="InterPro" id="IPR016024">
    <property type="entry name" value="ARM-type_fold"/>
</dbReference>
<feature type="domain" description="TOG" evidence="2">
    <location>
        <begin position="189"/>
        <end position="409"/>
    </location>
</feature>
<dbReference type="GO" id="GO:0005929">
    <property type="term" value="C:cilium"/>
    <property type="evidence" value="ECO:0007669"/>
    <property type="project" value="TreeGrafter"/>
</dbReference>
<dbReference type="GO" id="GO:0005881">
    <property type="term" value="C:cytoplasmic microtubule"/>
    <property type="evidence" value="ECO:0007669"/>
    <property type="project" value="TreeGrafter"/>
</dbReference>
<dbReference type="PANTHER" id="PTHR21567:SF6">
    <property type="entry name" value="TOG ARRAY REGULATOR OF AXONEMAL MICROTUBULES PROTEIN 1"/>
    <property type="match status" value="1"/>
</dbReference>
<dbReference type="PANTHER" id="PTHR21567">
    <property type="entry name" value="CLASP"/>
    <property type="match status" value="1"/>
</dbReference>
<dbReference type="AlphaFoldDB" id="A0A8C0CEK5"/>
<evidence type="ECO:0000259" key="2">
    <source>
        <dbReference type="SMART" id="SM01349"/>
    </source>
</evidence>
<feature type="compositionally biased region" description="Polar residues" evidence="1">
    <location>
        <begin position="167"/>
        <end position="179"/>
    </location>
</feature>
<accession>A0A8C0CEK5</accession>
<dbReference type="OMA" id="FFTNTEY"/>
<dbReference type="SMART" id="SM01349">
    <property type="entry name" value="TOG"/>
    <property type="match status" value="1"/>
</dbReference>
<feature type="region of interest" description="Disordered" evidence="1">
    <location>
        <begin position="152"/>
        <end position="183"/>
    </location>
</feature>
<dbReference type="InterPro" id="IPR034085">
    <property type="entry name" value="TOG"/>
</dbReference>
<evidence type="ECO:0000256" key="1">
    <source>
        <dbReference type="SAM" id="MobiDB-lite"/>
    </source>
</evidence>